<comment type="catalytic activity">
    <reaction evidence="1 9">
        <text>N-(5-phospho-beta-D-ribosyl)anthranilate = 1-(2-carboxyphenylamino)-1-deoxy-D-ribulose 5-phosphate</text>
        <dbReference type="Rhea" id="RHEA:21540"/>
        <dbReference type="ChEBI" id="CHEBI:18277"/>
        <dbReference type="ChEBI" id="CHEBI:58613"/>
        <dbReference type="EC" id="5.3.1.24"/>
    </reaction>
</comment>
<protein>
    <recommendedName>
        <fullName evidence="4 9">N-(5'-phosphoribosyl)anthranilate isomerase</fullName>
        <shortName evidence="9">PRAI</shortName>
        <ecNumber evidence="3 9">5.3.1.24</ecNumber>
    </recommendedName>
</protein>
<dbReference type="Proteomes" id="UP000248132">
    <property type="component" value="Unassembled WGS sequence"/>
</dbReference>
<sequence length="206" mass="23102">MFMTKIKICGLTRMQDIEFANEAMPDYIGFVFAKSRRQVDYNNALLLRKALDNRIKAVGVFVNEKISTVKQLCSSGIIDYVQLHGDENQEYINLLRQEVQKPVIKAVRVKDSSSLEWAGQLSCDFLLLDTYSDKEYGGTGKSFDWELSNLITKPFFLAGGISAVNVKSAIESSKPYCLDVSSGVETNGIKDREKILELVGLIRNSL</sequence>
<dbReference type="InterPro" id="IPR044643">
    <property type="entry name" value="TrpF_fam"/>
</dbReference>
<dbReference type="PANTHER" id="PTHR42894">
    <property type="entry name" value="N-(5'-PHOSPHORIBOSYL)ANTHRANILATE ISOMERASE"/>
    <property type="match status" value="1"/>
</dbReference>
<keyword evidence="6 9" id="KW-0822">Tryptophan biosynthesis</keyword>
<accession>A0A318XJ04</accession>
<dbReference type="InterPro" id="IPR001240">
    <property type="entry name" value="PRAI_dom"/>
</dbReference>
<evidence type="ECO:0000256" key="9">
    <source>
        <dbReference type="HAMAP-Rule" id="MF_00135"/>
    </source>
</evidence>
<keyword evidence="7 9" id="KW-0057">Aromatic amino acid biosynthesis</keyword>
<keyword evidence="8 9" id="KW-0413">Isomerase</keyword>
<name>A0A318XJ04_9FIRM</name>
<evidence type="ECO:0000256" key="7">
    <source>
        <dbReference type="ARBA" id="ARBA00023141"/>
    </source>
</evidence>
<dbReference type="SUPFAM" id="SSF51366">
    <property type="entry name" value="Ribulose-phoshate binding barrel"/>
    <property type="match status" value="1"/>
</dbReference>
<keyword evidence="5 9" id="KW-0028">Amino-acid biosynthesis</keyword>
<evidence type="ECO:0000256" key="6">
    <source>
        <dbReference type="ARBA" id="ARBA00022822"/>
    </source>
</evidence>
<evidence type="ECO:0000256" key="8">
    <source>
        <dbReference type="ARBA" id="ARBA00023235"/>
    </source>
</evidence>
<evidence type="ECO:0000256" key="2">
    <source>
        <dbReference type="ARBA" id="ARBA00004664"/>
    </source>
</evidence>
<reference evidence="11 12" key="1">
    <citation type="submission" date="2018-06" db="EMBL/GenBank/DDBJ databases">
        <title>Genomic Encyclopedia of Type Strains, Phase I: the one thousand microbial genomes (KMG-I) project.</title>
        <authorList>
            <person name="Kyrpides N."/>
        </authorList>
    </citation>
    <scope>NUCLEOTIDE SEQUENCE [LARGE SCALE GENOMIC DNA]</scope>
    <source>
        <strain evidence="11 12">DSM 19573</strain>
    </source>
</reference>
<dbReference type="EMBL" id="QKMR01000022">
    <property type="protein sequence ID" value="PYG85823.1"/>
    <property type="molecule type" value="Genomic_DNA"/>
</dbReference>
<dbReference type="EC" id="5.3.1.24" evidence="3 9"/>
<dbReference type="PANTHER" id="PTHR42894:SF1">
    <property type="entry name" value="N-(5'-PHOSPHORIBOSYL)ANTHRANILATE ISOMERASE"/>
    <property type="match status" value="1"/>
</dbReference>
<proteinExistence type="inferred from homology"/>
<keyword evidence="12" id="KW-1185">Reference proteome</keyword>
<comment type="pathway">
    <text evidence="2 9">Amino-acid biosynthesis; L-tryptophan biosynthesis; L-tryptophan from chorismate: step 3/5.</text>
</comment>
<dbReference type="Gene3D" id="3.20.20.70">
    <property type="entry name" value="Aldolase class I"/>
    <property type="match status" value="1"/>
</dbReference>
<dbReference type="InterPro" id="IPR013785">
    <property type="entry name" value="Aldolase_TIM"/>
</dbReference>
<feature type="domain" description="N-(5'phosphoribosyl) anthranilate isomerase (PRAI)" evidence="10">
    <location>
        <begin position="6"/>
        <end position="199"/>
    </location>
</feature>
<evidence type="ECO:0000313" key="11">
    <source>
        <dbReference type="EMBL" id="PYG85823.1"/>
    </source>
</evidence>
<gene>
    <name evidence="9" type="primary">trpF</name>
    <name evidence="11" type="ORF">LY28_03120</name>
</gene>
<organism evidence="11 12">
    <name type="scientific">Ruminiclostridium sufflavum DSM 19573</name>
    <dbReference type="NCBI Taxonomy" id="1121337"/>
    <lineage>
        <taxon>Bacteria</taxon>
        <taxon>Bacillati</taxon>
        <taxon>Bacillota</taxon>
        <taxon>Clostridia</taxon>
        <taxon>Eubacteriales</taxon>
        <taxon>Oscillospiraceae</taxon>
        <taxon>Ruminiclostridium</taxon>
    </lineage>
</organism>
<dbReference type="AlphaFoldDB" id="A0A318XJ04"/>
<dbReference type="GO" id="GO:0000162">
    <property type="term" value="P:L-tryptophan biosynthetic process"/>
    <property type="evidence" value="ECO:0007669"/>
    <property type="project" value="UniProtKB-UniRule"/>
</dbReference>
<evidence type="ECO:0000259" key="10">
    <source>
        <dbReference type="Pfam" id="PF00697"/>
    </source>
</evidence>
<evidence type="ECO:0000313" key="12">
    <source>
        <dbReference type="Proteomes" id="UP000248132"/>
    </source>
</evidence>
<dbReference type="UniPathway" id="UPA00035">
    <property type="reaction ID" value="UER00042"/>
</dbReference>
<dbReference type="GO" id="GO:0004640">
    <property type="term" value="F:phosphoribosylanthranilate isomerase activity"/>
    <property type="evidence" value="ECO:0007669"/>
    <property type="project" value="UniProtKB-UniRule"/>
</dbReference>
<evidence type="ECO:0000256" key="1">
    <source>
        <dbReference type="ARBA" id="ARBA00001164"/>
    </source>
</evidence>
<dbReference type="InterPro" id="IPR011060">
    <property type="entry name" value="RibuloseP-bd_barrel"/>
</dbReference>
<evidence type="ECO:0000256" key="4">
    <source>
        <dbReference type="ARBA" id="ARBA00022272"/>
    </source>
</evidence>
<dbReference type="CDD" id="cd00405">
    <property type="entry name" value="PRAI"/>
    <property type="match status" value="1"/>
</dbReference>
<evidence type="ECO:0000256" key="5">
    <source>
        <dbReference type="ARBA" id="ARBA00022605"/>
    </source>
</evidence>
<comment type="caution">
    <text evidence="11">The sequence shown here is derived from an EMBL/GenBank/DDBJ whole genome shotgun (WGS) entry which is preliminary data.</text>
</comment>
<dbReference type="HAMAP" id="MF_00135">
    <property type="entry name" value="PRAI"/>
    <property type="match status" value="1"/>
</dbReference>
<comment type="similarity">
    <text evidence="9">Belongs to the TrpF family.</text>
</comment>
<evidence type="ECO:0000256" key="3">
    <source>
        <dbReference type="ARBA" id="ARBA00012572"/>
    </source>
</evidence>
<dbReference type="Pfam" id="PF00697">
    <property type="entry name" value="PRAI"/>
    <property type="match status" value="1"/>
</dbReference>